<keyword evidence="9" id="KW-0966">Cell projection</keyword>
<dbReference type="InterPro" id="IPR010930">
    <property type="entry name" value="Flg_bb/hook_C_dom"/>
</dbReference>
<evidence type="ECO:0000256" key="5">
    <source>
        <dbReference type="ARBA" id="ARBA00025933"/>
    </source>
</evidence>
<evidence type="ECO:0000256" key="1">
    <source>
        <dbReference type="ARBA" id="ARBA00004117"/>
    </source>
</evidence>
<dbReference type="GO" id="GO:0030694">
    <property type="term" value="C:bacterial-type flagellum basal body, rod"/>
    <property type="evidence" value="ECO:0007669"/>
    <property type="project" value="UniProtKB-UniRule"/>
</dbReference>
<dbReference type="RefSeq" id="WP_036080028.1">
    <property type="nucleotide sequence ID" value="NZ_JBPKCJ010000001.1"/>
</dbReference>
<dbReference type="PATRIC" id="fig|178606.4.peg.209"/>
<dbReference type="Pfam" id="PF06429">
    <property type="entry name" value="Flg_bbr_C"/>
    <property type="match status" value="1"/>
</dbReference>
<dbReference type="NCBIfam" id="TIGR01395">
    <property type="entry name" value="FlgC"/>
    <property type="match status" value="1"/>
</dbReference>
<evidence type="ECO:0000256" key="2">
    <source>
        <dbReference type="ARBA" id="ARBA00009677"/>
    </source>
</evidence>
<dbReference type="Proteomes" id="UP000029452">
    <property type="component" value="Unassembled WGS sequence"/>
</dbReference>
<evidence type="ECO:0000313" key="10">
    <source>
        <dbReference type="Proteomes" id="UP000029452"/>
    </source>
</evidence>
<organism evidence="9 10">
    <name type="scientific">Leptospirillum ferriphilum</name>
    <dbReference type="NCBI Taxonomy" id="178606"/>
    <lineage>
        <taxon>Bacteria</taxon>
        <taxon>Pseudomonadati</taxon>
        <taxon>Nitrospirota</taxon>
        <taxon>Nitrospiria</taxon>
        <taxon>Nitrospirales</taxon>
        <taxon>Nitrospiraceae</taxon>
        <taxon>Leptospirillum</taxon>
    </lineage>
</organism>
<reference evidence="9 10" key="1">
    <citation type="submission" date="2014-06" db="EMBL/GenBank/DDBJ databases">
        <title>Draft genome sequence of iron oxidizing acidophile Leptospirillum ferriphilum DSM14647.</title>
        <authorList>
            <person name="Cardenas J.P."/>
            <person name="Lazcano M."/>
            <person name="Ossandon F.J."/>
            <person name="Corbett M."/>
            <person name="Holmes D.S."/>
            <person name="Watkin E."/>
        </authorList>
    </citation>
    <scope>NUCLEOTIDE SEQUENCE [LARGE SCALE GENOMIC DNA]</scope>
    <source>
        <strain evidence="9 10">DSM 14647</strain>
    </source>
</reference>
<dbReference type="InterPro" id="IPR001444">
    <property type="entry name" value="Flag_bb_rod_N"/>
</dbReference>
<dbReference type="PANTHER" id="PTHR30435">
    <property type="entry name" value="FLAGELLAR PROTEIN"/>
    <property type="match status" value="1"/>
</dbReference>
<feature type="domain" description="Flagellar basal-body/hook protein C-terminal" evidence="8">
    <location>
        <begin position="99"/>
        <end position="139"/>
    </location>
</feature>
<dbReference type="InterPro" id="IPR006299">
    <property type="entry name" value="FlgC"/>
</dbReference>
<accession>A0A094WEN4</accession>
<evidence type="ECO:0000256" key="6">
    <source>
        <dbReference type="RuleBase" id="RU362062"/>
    </source>
</evidence>
<dbReference type="Pfam" id="PF00460">
    <property type="entry name" value="Flg_bb_rod"/>
    <property type="match status" value="1"/>
</dbReference>
<sequence length="145" mass="16156">MGFSDAMRIAAGGMEAERVRMNVLSGNLANSQSVHGNPRGVFERRDVIFAAVRPGHSFFDVLRSPRESPVKEVRVMGMVRDPRPLNRVYDPGSPDADRSGYVLRPNVSKLEEMVNLLDASRAYESNLTALDDTKQMARKDLTIHV</sequence>
<dbReference type="AlphaFoldDB" id="A0A094WEN4"/>
<evidence type="ECO:0000256" key="4">
    <source>
        <dbReference type="ARBA" id="ARBA00023143"/>
    </source>
</evidence>
<dbReference type="EMBL" id="JPGK01000001">
    <property type="protein sequence ID" value="KGA94995.1"/>
    <property type="molecule type" value="Genomic_DNA"/>
</dbReference>
<dbReference type="PANTHER" id="PTHR30435:SF2">
    <property type="entry name" value="FLAGELLAR BASAL-BODY ROD PROTEIN FLGC"/>
    <property type="match status" value="1"/>
</dbReference>
<protein>
    <recommendedName>
        <fullName evidence="3 6">Flagellar basal-body rod protein FlgC</fullName>
    </recommendedName>
</protein>
<evidence type="ECO:0000259" key="7">
    <source>
        <dbReference type="Pfam" id="PF00460"/>
    </source>
</evidence>
<comment type="subunit">
    <text evidence="5 6">The basal body constitutes a major portion of the flagellar organelle and consists of four rings (L,P,S, and M) mounted on a central rod. The rod consists of about 26 subunits of FlgG in the distal portion, and FlgB, FlgC and FlgF are thought to build up the proximal portion of the rod with about 6 subunits each.</text>
</comment>
<evidence type="ECO:0000313" key="9">
    <source>
        <dbReference type="EMBL" id="KGA94995.1"/>
    </source>
</evidence>
<evidence type="ECO:0000259" key="8">
    <source>
        <dbReference type="Pfam" id="PF06429"/>
    </source>
</evidence>
<proteinExistence type="inferred from homology"/>
<dbReference type="GO" id="GO:0071978">
    <property type="term" value="P:bacterial-type flagellum-dependent swarming motility"/>
    <property type="evidence" value="ECO:0007669"/>
    <property type="project" value="TreeGrafter"/>
</dbReference>
<keyword evidence="4 6" id="KW-0975">Bacterial flagellum</keyword>
<comment type="caution">
    <text evidence="9">The sequence shown here is derived from an EMBL/GenBank/DDBJ whole genome shotgun (WGS) entry which is preliminary data.</text>
</comment>
<feature type="domain" description="Flagellar basal body rod protein N-terminal" evidence="7">
    <location>
        <begin position="7"/>
        <end position="31"/>
    </location>
</feature>
<evidence type="ECO:0000256" key="3">
    <source>
        <dbReference type="ARBA" id="ARBA00017941"/>
    </source>
</evidence>
<comment type="similarity">
    <text evidence="2">Belongs to the flagella basal body rod proteins family.</text>
</comment>
<name>A0A094WEN4_9BACT</name>
<keyword evidence="9" id="KW-0969">Cilium</keyword>
<keyword evidence="9" id="KW-0282">Flagellum</keyword>
<comment type="subcellular location">
    <subcellularLocation>
        <location evidence="1 6">Bacterial flagellum basal body</location>
    </subcellularLocation>
</comment>
<gene>
    <name evidence="9" type="ORF">LptCag_2429</name>
</gene>
<dbReference type="OrthoDB" id="9794148at2"/>